<feature type="signal peptide" evidence="1">
    <location>
        <begin position="1"/>
        <end position="20"/>
    </location>
</feature>
<name>A0A6A6EVI0_9PEZI</name>
<accession>A0A6A6EVI0</accession>
<proteinExistence type="predicted"/>
<keyword evidence="3" id="KW-1185">Reference proteome</keyword>
<evidence type="ECO:0000313" key="3">
    <source>
        <dbReference type="Proteomes" id="UP000800200"/>
    </source>
</evidence>
<dbReference type="EMBL" id="ML994610">
    <property type="protein sequence ID" value="KAF2195564.1"/>
    <property type="molecule type" value="Genomic_DNA"/>
</dbReference>
<dbReference type="OrthoDB" id="3758675at2759"/>
<dbReference type="SUPFAM" id="SSF56973">
    <property type="entry name" value="Aerolisin/ETX pore-forming domain"/>
    <property type="match status" value="1"/>
</dbReference>
<dbReference type="Gene3D" id="2.170.15.10">
    <property type="entry name" value="Proaerolysin, chain A, domain 3"/>
    <property type="match status" value="1"/>
</dbReference>
<protein>
    <submittedName>
        <fullName evidence="2">Uncharacterized protein</fullName>
    </submittedName>
</protein>
<keyword evidence="1" id="KW-0732">Signal</keyword>
<sequence length="260" mass="28303">MIKSLLSLGFLASLPSLLTAAPTAIDARSSHPARGWTAANHPDCHYPDLMANPFWVGNGDPNVNNYSTSPKEESIVRAAFLFMKGGITEVVNQDFTFDDNLEALNAQHTTNATVTFSNTINRSKSRKLTQSNSHQIGVGYTWKFSADVLDVMKVEAGLSLSYTYTHIDTTETSTSEGITLKRDNTNLVVSPGKTIYCKASVLTGTYSSGYSSYVHIHPDTGKEFSFLSRGQLELVGWSSVQSSCDDVEYVPAGIEELPTV</sequence>
<organism evidence="2 3">
    <name type="scientific">Zopfia rhizophila CBS 207.26</name>
    <dbReference type="NCBI Taxonomy" id="1314779"/>
    <lineage>
        <taxon>Eukaryota</taxon>
        <taxon>Fungi</taxon>
        <taxon>Dikarya</taxon>
        <taxon>Ascomycota</taxon>
        <taxon>Pezizomycotina</taxon>
        <taxon>Dothideomycetes</taxon>
        <taxon>Dothideomycetes incertae sedis</taxon>
        <taxon>Zopfiaceae</taxon>
        <taxon>Zopfia</taxon>
    </lineage>
</organism>
<gene>
    <name evidence="2" type="ORF">K469DRAFT_681864</name>
</gene>
<evidence type="ECO:0000313" key="2">
    <source>
        <dbReference type="EMBL" id="KAF2195564.1"/>
    </source>
</evidence>
<dbReference type="AlphaFoldDB" id="A0A6A6EVI0"/>
<reference evidence="2" key="1">
    <citation type="journal article" date="2020" name="Stud. Mycol.">
        <title>101 Dothideomycetes genomes: a test case for predicting lifestyles and emergence of pathogens.</title>
        <authorList>
            <person name="Haridas S."/>
            <person name="Albert R."/>
            <person name="Binder M."/>
            <person name="Bloem J."/>
            <person name="Labutti K."/>
            <person name="Salamov A."/>
            <person name="Andreopoulos B."/>
            <person name="Baker S."/>
            <person name="Barry K."/>
            <person name="Bills G."/>
            <person name="Bluhm B."/>
            <person name="Cannon C."/>
            <person name="Castanera R."/>
            <person name="Culley D."/>
            <person name="Daum C."/>
            <person name="Ezra D."/>
            <person name="Gonzalez J."/>
            <person name="Henrissat B."/>
            <person name="Kuo A."/>
            <person name="Liang C."/>
            <person name="Lipzen A."/>
            <person name="Lutzoni F."/>
            <person name="Magnuson J."/>
            <person name="Mondo S."/>
            <person name="Nolan M."/>
            <person name="Ohm R."/>
            <person name="Pangilinan J."/>
            <person name="Park H.-J."/>
            <person name="Ramirez L."/>
            <person name="Alfaro M."/>
            <person name="Sun H."/>
            <person name="Tritt A."/>
            <person name="Yoshinaga Y."/>
            <person name="Zwiers L.-H."/>
            <person name="Turgeon B."/>
            <person name="Goodwin S."/>
            <person name="Spatafora J."/>
            <person name="Crous P."/>
            <person name="Grigoriev I."/>
        </authorList>
    </citation>
    <scope>NUCLEOTIDE SEQUENCE</scope>
    <source>
        <strain evidence="2">CBS 207.26</strain>
    </source>
</reference>
<feature type="chain" id="PRO_5025511409" evidence="1">
    <location>
        <begin position="21"/>
        <end position="260"/>
    </location>
</feature>
<evidence type="ECO:0000256" key="1">
    <source>
        <dbReference type="SAM" id="SignalP"/>
    </source>
</evidence>
<dbReference type="Proteomes" id="UP000800200">
    <property type="component" value="Unassembled WGS sequence"/>
</dbReference>